<gene>
    <name evidence="2" type="ORF">FIBRA_05462</name>
</gene>
<keyword evidence="3" id="KW-1185">Reference proteome</keyword>
<reference evidence="2 3" key="1">
    <citation type="journal article" date="2012" name="Appl. Environ. Microbiol.">
        <title>Short-read sequencing for genomic analysis of the brown rot fungus Fibroporia radiculosa.</title>
        <authorList>
            <person name="Tang J.D."/>
            <person name="Perkins A.D."/>
            <person name="Sonstegard T.S."/>
            <person name="Schroeder S.G."/>
            <person name="Burgess S.C."/>
            <person name="Diehl S.V."/>
        </authorList>
    </citation>
    <scope>NUCLEOTIDE SEQUENCE [LARGE SCALE GENOMIC DNA]</scope>
    <source>
        <strain evidence="2 3">TFFH 294</strain>
    </source>
</reference>
<dbReference type="GeneID" id="24098244"/>
<evidence type="ECO:0000313" key="3">
    <source>
        <dbReference type="Proteomes" id="UP000006352"/>
    </source>
</evidence>
<sequence>MGRSAKLHKRAVSLIDFLIPDAFLTVRGTQQKKTASSTSAAASAPRPATKPSDVSTSAAQEQKKRAGLKAKVGKRRKDDAEGPVLGGADYVDLMLGGRRKAMEEATKLPRDD</sequence>
<accession>J4G9H2</accession>
<feature type="compositionally biased region" description="Basic residues" evidence="1">
    <location>
        <begin position="65"/>
        <end position="75"/>
    </location>
</feature>
<dbReference type="EMBL" id="HE797110">
    <property type="protein sequence ID" value="CCM03333.1"/>
    <property type="molecule type" value="Genomic_DNA"/>
</dbReference>
<dbReference type="AlphaFoldDB" id="J4G9H2"/>
<proteinExistence type="predicted"/>
<feature type="compositionally biased region" description="Low complexity" evidence="1">
    <location>
        <begin position="32"/>
        <end position="52"/>
    </location>
</feature>
<dbReference type="OrthoDB" id="3238347at2759"/>
<dbReference type="RefSeq" id="XP_012182616.1">
    <property type="nucleotide sequence ID" value="XM_012327226.1"/>
</dbReference>
<name>J4G9H2_9APHY</name>
<evidence type="ECO:0000256" key="1">
    <source>
        <dbReference type="SAM" id="MobiDB-lite"/>
    </source>
</evidence>
<dbReference type="HOGENOM" id="CLU_179512_0_0_1"/>
<protein>
    <submittedName>
        <fullName evidence="2">Uncharacterized protein</fullName>
    </submittedName>
</protein>
<dbReference type="InParanoid" id="J4G9H2"/>
<organism evidence="2 3">
    <name type="scientific">Fibroporia radiculosa</name>
    <dbReference type="NCBI Taxonomy" id="599839"/>
    <lineage>
        <taxon>Eukaryota</taxon>
        <taxon>Fungi</taxon>
        <taxon>Dikarya</taxon>
        <taxon>Basidiomycota</taxon>
        <taxon>Agaricomycotina</taxon>
        <taxon>Agaricomycetes</taxon>
        <taxon>Polyporales</taxon>
        <taxon>Fibroporiaceae</taxon>
        <taxon>Fibroporia</taxon>
    </lineage>
</organism>
<feature type="region of interest" description="Disordered" evidence="1">
    <location>
        <begin position="28"/>
        <end position="88"/>
    </location>
</feature>
<dbReference type="Proteomes" id="UP000006352">
    <property type="component" value="Unassembled WGS sequence"/>
</dbReference>
<evidence type="ECO:0000313" key="2">
    <source>
        <dbReference type="EMBL" id="CCM03333.1"/>
    </source>
</evidence>